<dbReference type="InterPro" id="IPR025917">
    <property type="entry name" value="YuiB"/>
</dbReference>
<organism evidence="2 3">
    <name type="scientific">Oceanobacillus luteolus</name>
    <dbReference type="NCBI Taxonomy" id="1274358"/>
    <lineage>
        <taxon>Bacteria</taxon>
        <taxon>Bacillati</taxon>
        <taxon>Bacillota</taxon>
        <taxon>Bacilli</taxon>
        <taxon>Bacillales</taxon>
        <taxon>Bacillaceae</taxon>
        <taxon>Oceanobacillus</taxon>
    </lineage>
</organism>
<gene>
    <name evidence="2" type="ORF">ACFSBH_13805</name>
</gene>
<feature type="transmembrane region" description="Helical" evidence="1">
    <location>
        <begin position="73"/>
        <end position="95"/>
    </location>
</feature>
<evidence type="ECO:0000256" key="1">
    <source>
        <dbReference type="SAM" id="Phobius"/>
    </source>
</evidence>
<name>A0ABW4HT43_9BACI</name>
<evidence type="ECO:0000313" key="3">
    <source>
        <dbReference type="Proteomes" id="UP001597221"/>
    </source>
</evidence>
<dbReference type="EMBL" id="JBHUDE010000127">
    <property type="protein sequence ID" value="MFD1608696.1"/>
    <property type="molecule type" value="Genomic_DNA"/>
</dbReference>
<comment type="caution">
    <text evidence="2">The sequence shown here is derived from an EMBL/GenBank/DDBJ whole genome shotgun (WGS) entry which is preliminary data.</text>
</comment>
<dbReference type="Pfam" id="PF14068">
    <property type="entry name" value="YuiB"/>
    <property type="match status" value="1"/>
</dbReference>
<protein>
    <submittedName>
        <fullName evidence="2">YuiB family protein</fullName>
    </submittedName>
</protein>
<keyword evidence="1" id="KW-0812">Transmembrane</keyword>
<sequence length="103" mass="11539">MIQLVVSVLLYFVIFFGIAFILNMLLRSTWLMSFLYPVIAIIIIDGISTFDYLTNTSESFQVLGDRLASLQVADYIIMGSGLAGTIVSGITIRILRKSGYRMF</sequence>
<feature type="transmembrane region" description="Helical" evidence="1">
    <location>
        <begin position="6"/>
        <end position="26"/>
    </location>
</feature>
<dbReference type="RefSeq" id="WP_251511596.1">
    <property type="nucleotide sequence ID" value="NZ_JAMBON010000002.1"/>
</dbReference>
<proteinExistence type="predicted"/>
<evidence type="ECO:0000313" key="2">
    <source>
        <dbReference type="EMBL" id="MFD1608696.1"/>
    </source>
</evidence>
<keyword evidence="3" id="KW-1185">Reference proteome</keyword>
<accession>A0ABW4HT43</accession>
<reference evidence="3" key="1">
    <citation type="journal article" date="2019" name="Int. J. Syst. Evol. Microbiol.">
        <title>The Global Catalogue of Microorganisms (GCM) 10K type strain sequencing project: providing services to taxonomists for standard genome sequencing and annotation.</title>
        <authorList>
            <consortium name="The Broad Institute Genomics Platform"/>
            <consortium name="The Broad Institute Genome Sequencing Center for Infectious Disease"/>
            <person name="Wu L."/>
            <person name="Ma J."/>
        </authorList>
    </citation>
    <scope>NUCLEOTIDE SEQUENCE [LARGE SCALE GENOMIC DNA]</scope>
    <source>
        <strain evidence="3">CGMCC 1.12376</strain>
    </source>
</reference>
<dbReference type="Proteomes" id="UP001597221">
    <property type="component" value="Unassembled WGS sequence"/>
</dbReference>
<feature type="transmembrane region" description="Helical" evidence="1">
    <location>
        <begin position="33"/>
        <end position="53"/>
    </location>
</feature>
<keyword evidence="1" id="KW-0472">Membrane</keyword>
<keyword evidence="1" id="KW-1133">Transmembrane helix</keyword>